<feature type="transmembrane region" description="Helical" evidence="1">
    <location>
        <begin position="237"/>
        <end position="258"/>
    </location>
</feature>
<dbReference type="Pfam" id="PF02517">
    <property type="entry name" value="Rce1-like"/>
    <property type="match status" value="1"/>
</dbReference>
<feature type="transmembrane region" description="Helical" evidence="1">
    <location>
        <begin position="88"/>
        <end position="109"/>
    </location>
</feature>
<keyword evidence="3" id="KW-0378">Hydrolase</keyword>
<feature type="transmembrane region" description="Helical" evidence="1">
    <location>
        <begin position="35"/>
        <end position="68"/>
    </location>
</feature>
<feature type="domain" description="CAAX prenyl protease 2/Lysostaphin resistance protein A-like" evidence="2">
    <location>
        <begin position="174"/>
        <end position="270"/>
    </location>
</feature>
<name>A0A1Y5RG64_9RHOB</name>
<dbReference type="GO" id="GO:0004175">
    <property type="term" value="F:endopeptidase activity"/>
    <property type="evidence" value="ECO:0007669"/>
    <property type="project" value="UniProtKB-ARBA"/>
</dbReference>
<evidence type="ECO:0000313" key="3">
    <source>
        <dbReference type="EMBL" id="SLN16729.1"/>
    </source>
</evidence>
<keyword evidence="4" id="KW-1185">Reference proteome</keyword>
<feature type="transmembrane region" description="Helical" evidence="1">
    <location>
        <begin position="302"/>
        <end position="322"/>
    </location>
</feature>
<evidence type="ECO:0000313" key="4">
    <source>
        <dbReference type="Proteomes" id="UP000193862"/>
    </source>
</evidence>
<feature type="transmembrane region" description="Helical" evidence="1">
    <location>
        <begin position="171"/>
        <end position="194"/>
    </location>
</feature>
<evidence type="ECO:0000259" key="2">
    <source>
        <dbReference type="Pfam" id="PF02517"/>
    </source>
</evidence>
<reference evidence="3 4" key="1">
    <citation type="submission" date="2017-03" db="EMBL/GenBank/DDBJ databases">
        <authorList>
            <person name="Afonso C.L."/>
            <person name="Miller P.J."/>
            <person name="Scott M.A."/>
            <person name="Spackman E."/>
            <person name="Goraichik I."/>
            <person name="Dimitrov K.M."/>
            <person name="Suarez D.L."/>
            <person name="Swayne D.E."/>
        </authorList>
    </citation>
    <scope>NUCLEOTIDE SEQUENCE [LARGE SCALE GENOMIC DNA]</scope>
    <source>
        <strain evidence="3 4">CECT 8620</strain>
    </source>
</reference>
<keyword evidence="1" id="KW-1133">Transmembrane helix</keyword>
<dbReference type="OrthoDB" id="7171777at2"/>
<feature type="transmembrane region" description="Helical" evidence="1">
    <location>
        <begin position="270"/>
        <end position="290"/>
    </location>
</feature>
<evidence type="ECO:0000256" key="1">
    <source>
        <dbReference type="SAM" id="Phobius"/>
    </source>
</evidence>
<feature type="transmembrane region" description="Helical" evidence="1">
    <location>
        <begin position="206"/>
        <end position="225"/>
    </location>
</feature>
<dbReference type="GO" id="GO:0006508">
    <property type="term" value="P:proteolysis"/>
    <property type="evidence" value="ECO:0007669"/>
    <property type="project" value="UniProtKB-KW"/>
</dbReference>
<sequence length="324" mass="34175">MTGYPRPTSKRFAPDLPRAYAAYGAMLQAARPRNALWRLVVGVVASFVLYMVFNAVWLGAAAILGPIFAPLQLGLEGPELGRTPGGLLVVLFGFAGLTLATAAITRVLHRMPVAGLLGPLPALRVDLRRTVVWVLGLYVVIAVLSAVLPTVSSTGSSGEGETSIAGLAPRLWLALLPLSLLAVFIQTSAEEVFFRGYLQTRLAARGLPVVVWLAGPSALFALGHLDFTATPQANVFGVLWAFVYGIVAGDLVARAGNLGPAIGVHFVNNLGPLLVVGLQGDLSGLALRLYPFDKSGLVLEPTLLGVEIAMLGVMWLAARVALRR</sequence>
<organism evidence="3 4">
    <name type="scientific">Aquimixticola soesokkakensis</name>
    <dbReference type="NCBI Taxonomy" id="1519096"/>
    <lineage>
        <taxon>Bacteria</taxon>
        <taxon>Pseudomonadati</taxon>
        <taxon>Pseudomonadota</taxon>
        <taxon>Alphaproteobacteria</taxon>
        <taxon>Rhodobacterales</taxon>
        <taxon>Paracoccaceae</taxon>
        <taxon>Aquimixticola</taxon>
    </lineage>
</organism>
<keyword evidence="1" id="KW-0812">Transmembrane</keyword>
<feature type="transmembrane region" description="Helical" evidence="1">
    <location>
        <begin position="130"/>
        <end position="151"/>
    </location>
</feature>
<dbReference type="AlphaFoldDB" id="A0A1Y5RG64"/>
<dbReference type="InterPro" id="IPR003675">
    <property type="entry name" value="Rce1/LyrA-like_dom"/>
</dbReference>
<keyword evidence="3" id="KW-0645">Protease</keyword>
<accession>A0A1Y5RG64</accession>
<proteinExistence type="predicted"/>
<keyword evidence="1" id="KW-0472">Membrane</keyword>
<dbReference type="GO" id="GO:0080120">
    <property type="term" value="P:CAAX-box protein maturation"/>
    <property type="evidence" value="ECO:0007669"/>
    <property type="project" value="UniProtKB-ARBA"/>
</dbReference>
<protein>
    <submittedName>
        <fullName evidence="3">CAAX amino terminal protease self-immunity</fullName>
    </submittedName>
</protein>
<dbReference type="EMBL" id="FWFS01000001">
    <property type="protein sequence ID" value="SLN16729.1"/>
    <property type="molecule type" value="Genomic_DNA"/>
</dbReference>
<dbReference type="Proteomes" id="UP000193862">
    <property type="component" value="Unassembled WGS sequence"/>
</dbReference>
<dbReference type="RefSeq" id="WP_085835073.1">
    <property type="nucleotide sequence ID" value="NZ_FWFS01000001.1"/>
</dbReference>
<gene>
    <name evidence="3" type="ORF">AQS8620_00334</name>
</gene>